<evidence type="ECO:0000256" key="1">
    <source>
        <dbReference type="SAM" id="MobiDB-lite"/>
    </source>
</evidence>
<reference evidence="2" key="1">
    <citation type="submission" date="2020-07" db="EMBL/GenBank/DDBJ databases">
        <title>Multicomponent nature underlies the extraordinary mechanical properties of spider dragline silk.</title>
        <authorList>
            <person name="Kono N."/>
            <person name="Nakamura H."/>
            <person name="Mori M."/>
            <person name="Yoshida Y."/>
            <person name="Ohtoshi R."/>
            <person name="Malay A.D."/>
            <person name="Moran D.A.P."/>
            <person name="Tomita M."/>
            <person name="Numata K."/>
            <person name="Arakawa K."/>
        </authorList>
    </citation>
    <scope>NUCLEOTIDE SEQUENCE</scope>
</reference>
<dbReference type="Proteomes" id="UP000887116">
    <property type="component" value="Unassembled WGS sequence"/>
</dbReference>
<accession>A0A8X6LXU5</accession>
<organism evidence="2 3">
    <name type="scientific">Trichonephila clavata</name>
    <name type="common">Joro spider</name>
    <name type="synonym">Nephila clavata</name>
    <dbReference type="NCBI Taxonomy" id="2740835"/>
    <lineage>
        <taxon>Eukaryota</taxon>
        <taxon>Metazoa</taxon>
        <taxon>Ecdysozoa</taxon>
        <taxon>Arthropoda</taxon>
        <taxon>Chelicerata</taxon>
        <taxon>Arachnida</taxon>
        <taxon>Araneae</taxon>
        <taxon>Araneomorphae</taxon>
        <taxon>Entelegynae</taxon>
        <taxon>Araneoidea</taxon>
        <taxon>Nephilidae</taxon>
        <taxon>Trichonephila</taxon>
    </lineage>
</organism>
<sequence length="107" mass="12407">MSKPLRRKGADNLKGKLSQSLETWKKKQSRPPLEKDDLCGTMNQSSSPIHPFGMNPFFRERAKQKGLYNDPSRARWRSPSLDAFCLSGFEDLLHYSQARELVFEEDF</sequence>
<feature type="region of interest" description="Disordered" evidence="1">
    <location>
        <begin position="1"/>
        <end position="55"/>
    </location>
</feature>
<keyword evidence="3" id="KW-1185">Reference proteome</keyword>
<name>A0A8X6LXU5_TRICU</name>
<comment type="caution">
    <text evidence="2">The sequence shown here is derived from an EMBL/GenBank/DDBJ whole genome shotgun (WGS) entry which is preliminary data.</text>
</comment>
<gene>
    <name evidence="2" type="ORF">TNCT_118101</name>
</gene>
<proteinExistence type="predicted"/>
<evidence type="ECO:0000313" key="3">
    <source>
        <dbReference type="Proteomes" id="UP000887116"/>
    </source>
</evidence>
<evidence type="ECO:0000313" key="2">
    <source>
        <dbReference type="EMBL" id="GFR26876.1"/>
    </source>
</evidence>
<dbReference type="AlphaFoldDB" id="A0A8X6LXU5"/>
<dbReference type="EMBL" id="BMAO01018890">
    <property type="protein sequence ID" value="GFR26876.1"/>
    <property type="molecule type" value="Genomic_DNA"/>
</dbReference>
<protein>
    <submittedName>
        <fullName evidence="2">Uncharacterized protein</fullName>
    </submittedName>
</protein>